<feature type="domain" description="ABC-type uncharacterised transport system" evidence="3">
    <location>
        <begin position="207"/>
        <end position="408"/>
    </location>
</feature>
<evidence type="ECO:0000259" key="3">
    <source>
        <dbReference type="Pfam" id="PF09822"/>
    </source>
</evidence>
<gene>
    <name evidence="5" type="ORF">IAB44_00610</name>
</gene>
<dbReference type="EMBL" id="DVIQ01000003">
    <property type="protein sequence ID" value="HIS30045.1"/>
    <property type="molecule type" value="Genomic_DNA"/>
</dbReference>
<reference evidence="5" key="1">
    <citation type="submission" date="2020-10" db="EMBL/GenBank/DDBJ databases">
        <authorList>
            <person name="Gilroy R."/>
        </authorList>
    </citation>
    <scope>NUCLEOTIDE SEQUENCE</scope>
    <source>
        <strain evidence="5">CHK190-19873</strain>
    </source>
</reference>
<name>A0A9D1EQD5_9FIRM</name>
<dbReference type="Pfam" id="PF09822">
    <property type="entry name" value="ABC_transp_aux"/>
    <property type="match status" value="1"/>
</dbReference>
<comment type="caution">
    <text evidence="5">The sequence shown here is derived from an EMBL/GenBank/DDBJ whole genome shotgun (WGS) entry which is preliminary data.</text>
</comment>
<keyword evidence="2" id="KW-0472">Membrane</keyword>
<feature type="transmembrane region" description="Helical" evidence="2">
    <location>
        <begin position="43"/>
        <end position="63"/>
    </location>
</feature>
<evidence type="ECO:0000256" key="2">
    <source>
        <dbReference type="SAM" id="Phobius"/>
    </source>
</evidence>
<dbReference type="Pfam" id="PF23357">
    <property type="entry name" value="DUF7088"/>
    <property type="match status" value="1"/>
</dbReference>
<organism evidence="5 6">
    <name type="scientific">Candidatus Limivivens intestinipullorum</name>
    <dbReference type="NCBI Taxonomy" id="2840858"/>
    <lineage>
        <taxon>Bacteria</taxon>
        <taxon>Bacillati</taxon>
        <taxon>Bacillota</taxon>
        <taxon>Clostridia</taxon>
        <taxon>Lachnospirales</taxon>
        <taxon>Lachnospiraceae</taxon>
        <taxon>Lachnospiraceae incertae sedis</taxon>
        <taxon>Candidatus Limivivens</taxon>
    </lineage>
</organism>
<dbReference type="InterPro" id="IPR019196">
    <property type="entry name" value="ABC_transp_unknown"/>
</dbReference>
<feature type="region of interest" description="Disordered" evidence="1">
    <location>
        <begin position="1"/>
        <end position="22"/>
    </location>
</feature>
<protein>
    <submittedName>
        <fullName evidence="5">GldG family protein</fullName>
    </submittedName>
</protein>
<dbReference type="InterPro" id="IPR055396">
    <property type="entry name" value="DUF7088"/>
</dbReference>
<dbReference type="Proteomes" id="UP000823935">
    <property type="component" value="Unassembled WGS sequence"/>
</dbReference>
<dbReference type="AlphaFoldDB" id="A0A9D1EQD5"/>
<evidence type="ECO:0000259" key="4">
    <source>
        <dbReference type="Pfam" id="PF23357"/>
    </source>
</evidence>
<evidence type="ECO:0000256" key="1">
    <source>
        <dbReference type="SAM" id="MobiDB-lite"/>
    </source>
</evidence>
<feature type="transmembrane region" description="Helical" evidence="2">
    <location>
        <begin position="478"/>
        <end position="497"/>
    </location>
</feature>
<accession>A0A9D1EQD5</accession>
<reference evidence="5" key="2">
    <citation type="journal article" date="2021" name="PeerJ">
        <title>Extensive microbial diversity within the chicken gut microbiome revealed by metagenomics and culture.</title>
        <authorList>
            <person name="Gilroy R."/>
            <person name="Ravi A."/>
            <person name="Getino M."/>
            <person name="Pursley I."/>
            <person name="Horton D.L."/>
            <person name="Alikhan N.F."/>
            <person name="Baker D."/>
            <person name="Gharbi K."/>
            <person name="Hall N."/>
            <person name="Watson M."/>
            <person name="Adriaenssens E.M."/>
            <person name="Foster-Nyarko E."/>
            <person name="Jarju S."/>
            <person name="Secka A."/>
            <person name="Antonio M."/>
            <person name="Oren A."/>
            <person name="Chaudhuri R.R."/>
            <person name="La Ragione R."/>
            <person name="Hildebrand F."/>
            <person name="Pallen M.J."/>
        </authorList>
    </citation>
    <scope>NUCLEOTIDE SEQUENCE</scope>
    <source>
        <strain evidence="5">CHK190-19873</strain>
    </source>
</reference>
<feature type="domain" description="DUF7088" evidence="4">
    <location>
        <begin position="79"/>
        <end position="162"/>
    </location>
</feature>
<proteinExistence type="predicted"/>
<keyword evidence="2" id="KW-1133">Transmembrane helix</keyword>
<sequence length="502" mass="55447">MLKAGKKTAQTDKTEKKRSRKRKRFHLKKILPKWSSKNIRNGSYSIGAVVIVIAIVVVVNMIVGELPSGWTSFDLSDSGLYSIGDTTKDAAGTLEEDVSIYLIAESGSEDDLIVNLLERYEELSSHITVEQIDPVLNPNFTSQYTDDTVDSNSVIVVSEKRSKVINYTDMYETTLDYSTYSYQTTGFDGEGQITSAIDYVTTDNMPVMYVLQGHDELSMTDTMTELIEKGNIEIQELNLVTAESVPEDADCLFIYGPQRDLSEEEAEKIITYLEDGGKAFIVSGYTGTDMPNLALVLENYGLSTIDGLVFDGDANHYISGNPTYLVPEIQSADATGSMADSNAYVLLPYAQAIEETENHRDTITITSLLKTSDSAYIKENVDNITTIERESGDVEGTFDLAVAVEESYDDIDTKLVYITCLNIFNEQIDAMVSGGNTELLTNALSWMCNMESTVSIPSKSLTVDYLTVTAAAARMSSMLTTIVLPVACLVIGGYVWFKRRRR</sequence>
<evidence type="ECO:0000313" key="5">
    <source>
        <dbReference type="EMBL" id="HIS30045.1"/>
    </source>
</evidence>
<evidence type="ECO:0000313" key="6">
    <source>
        <dbReference type="Proteomes" id="UP000823935"/>
    </source>
</evidence>
<keyword evidence="2" id="KW-0812">Transmembrane</keyword>